<dbReference type="AlphaFoldDB" id="A0A9P9W9M5"/>
<dbReference type="CDD" id="cd19165">
    <property type="entry name" value="HemeO"/>
    <property type="match status" value="1"/>
</dbReference>
<evidence type="ECO:0000313" key="5">
    <source>
        <dbReference type="EMBL" id="KAI1853404.1"/>
    </source>
</evidence>
<comment type="caution">
    <text evidence="5">The sequence shown here is derived from an EMBL/GenBank/DDBJ whole genome shotgun (WGS) entry which is preliminary data.</text>
</comment>
<dbReference type="Proteomes" id="UP000829685">
    <property type="component" value="Unassembled WGS sequence"/>
</dbReference>
<reference evidence="5" key="1">
    <citation type="submission" date="2021-03" db="EMBL/GenBank/DDBJ databases">
        <title>Revisited historic fungal species revealed as producer of novel bioactive compounds through whole genome sequencing and comparative genomics.</title>
        <authorList>
            <person name="Vignolle G.A."/>
            <person name="Hochenegger N."/>
            <person name="Mach R.L."/>
            <person name="Mach-Aigner A.R."/>
            <person name="Javad Rahimi M."/>
            <person name="Salim K.A."/>
            <person name="Chan C.M."/>
            <person name="Lim L.B.L."/>
            <person name="Cai F."/>
            <person name="Druzhinina I.S."/>
            <person name="U'Ren J.M."/>
            <person name="Derntl C."/>
        </authorList>
    </citation>
    <scope>NUCLEOTIDE SEQUENCE</scope>
    <source>
        <strain evidence="5">TUCIM 5799</strain>
    </source>
</reference>
<dbReference type="GO" id="GO:0004392">
    <property type="term" value="F:heme oxygenase (decyclizing) activity"/>
    <property type="evidence" value="ECO:0007669"/>
    <property type="project" value="InterPro"/>
</dbReference>
<dbReference type="PANTHER" id="PTHR10720">
    <property type="entry name" value="HEME OXYGENASE"/>
    <property type="match status" value="1"/>
</dbReference>
<protein>
    <recommendedName>
        <fullName evidence="7">Heme oxygenase-like protein</fullName>
    </recommendedName>
</protein>
<dbReference type="EMBL" id="JAFIMR010000057">
    <property type="protein sequence ID" value="KAI1853404.1"/>
    <property type="molecule type" value="Genomic_DNA"/>
</dbReference>
<keyword evidence="6" id="KW-1185">Reference proteome</keyword>
<evidence type="ECO:0000256" key="1">
    <source>
        <dbReference type="ARBA" id="ARBA00022617"/>
    </source>
</evidence>
<dbReference type="PANTHER" id="PTHR10720:SF0">
    <property type="entry name" value="HEME OXYGENASE"/>
    <property type="match status" value="1"/>
</dbReference>
<evidence type="ECO:0008006" key="7">
    <source>
        <dbReference type="Google" id="ProtNLM"/>
    </source>
</evidence>
<name>A0A9P9W9M5_9PEZI</name>
<dbReference type="InterPro" id="IPR016053">
    <property type="entry name" value="Haem_Oase-like"/>
</dbReference>
<dbReference type="InterPro" id="IPR002051">
    <property type="entry name" value="Haem_Oase"/>
</dbReference>
<dbReference type="SUPFAM" id="SSF48613">
    <property type="entry name" value="Heme oxygenase-like"/>
    <property type="match status" value="1"/>
</dbReference>
<feature type="region of interest" description="Disordered" evidence="4">
    <location>
        <begin position="331"/>
        <end position="392"/>
    </location>
</feature>
<dbReference type="Gene3D" id="1.20.910.10">
    <property type="entry name" value="Heme oxygenase-like"/>
    <property type="match status" value="1"/>
</dbReference>
<dbReference type="InterPro" id="IPR016084">
    <property type="entry name" value="Haem_Oase-like_multi-hlx"/>
</dbReference>
<organism evidence="5 6">
    <name type="scientific">Neoarthrinium moseri</name>
    <dbReference type="NCBI Taxonomy" id="1658444"/>
    <lineage>
        <taxon>Eukaryota</taxon>
        <taxon>Fungi</taxon>
        <taxon>Dikarya</taxon>
        <taxon>Ascomycota</taxon>
        <taxon>Pezizomycotina</taxon>
        <taxon>Sordariomycetes</taxon>
        <taxon>Xylariomycetidae</taxon>
        <taxon>Amphisphaeriales</taxon>
        <taxon>Apiosporaceae</taxon>
        <taxon>Neoarthrinium</taxon>
    </lineage>
</organism>
<proteinExistence type="predicted"/>
<gene>
    <name evidence="5" type="ORF">JX265_012695</name>
</gene>
<dbReference type="GO" id="GO:0006788">
    <property type="term" value="P:heme oxidation"/>
    <property type="evidence" value="ECO:0007669"/>
    <property type="project" value="InterPro"/>
</dbReference>
<evidence type="ECO:0000256" key="3">
    <source>
        <dbReference type="ARBA" id="ARBA00023004"/>
    </source>
</evidence>
<evidence type="ECO:0000256" key="4">
    <source>
        <dbReference type="SAM" id="MobiDB-lite"/>
    </source>
</evidence>
<dbReference type="GO" id="GO:0046872">
    <property type="term" value="F:metal ion binding"/>
    <property type="evidence" value="ECO:0007669"/>
    <property type="project" value="UniProtKB-KW"/>
</dbReference>
<keyword evidence="2" id="KW-0479">Metal-binding</keyword>
<sequence>MALGAEEAPRSLGDSINIATRSVHTQLNKLIILRLPLAVPPQAEDPSNYVSGLLHIAPIYNAFESSWQKVLEAPVSAENNPATDRHSCEACGPASTVHHAPNVLDAPHQAVVCSRIHSLLEHVHTSSLERTEAIKEDIMSMTGWPSALLEEQISSAAESPFLSAFVKHIRQAVQNRPHVLLAYAWVLYMALFSGGRFIKASLARIDQDFWTANLMTPSKHAEALPLNFFTFDGPDGGDEIKVAFKKRLAESESLLTAGEREDVIAEAKRIFEFMVEIVGELDSVCRTDPVESVDHDEGIMGRMSRLLGLRTRDSVVVTRERMTWAKLMVEQSAEDDEDAGAQTAGGGSPGIAEESSSSGSGSRGPALHDQGGEGVQFAGMDGSYEQRRSMMA</sequence>
<accession>A0A9P9W9M5</accession>
<keyword evidence="3" id="KW-0408">Iron</keyword>
<keyword evidence="1" id="KW-0349">Heme</keyword>
<dbReference type="Pfam" id="PF01126">
    <property type="entry name" value="Heme_oxygenase"/>
    <property type="match status" value="1"/>
</dbReference>
<evidence type="ECO:0000313" key="6">
    <source>
        <dbReference type="Proteomes" id="UP000829685"/>
    </source>
</evidence>
<feature type="compositionally biased region" description="Low complexity" evidence="4">
    <location>
        <begin position="350"/>
        <end position="365"/>
    </location>
</feature>
<evidence type="ECO:0000256" key="2">
    <source>
        <dbReference type="ARBA" id="ARBA00022723"/>
    </source>
</evidence>